<dbReference type="InterPro" id="IPR000571">
    <property type="entry name" value="Znf_CCCH"/>
</dbReference>
<organism evidence="7 8">
    <name type="scientific">Physcomitrium patens</name>
    <name type="common">Spreading-leaved earth moss</name>
    <name type="synonym">Physcomitrella patens</name>
    <dbReference type="NCBI Taxonomy" id="3218"/>
    <lineage>
        <taxon>Eukaryota</taxon>
        <taxon>Viridiplantae</taxon>
        <taxon>Streptophyta</taxon>
        <taxon>Embryophyta</taxon>
        <taxon>Bryophyta</taxon>
        <taxon>Bryophytina</taxon>
        <taxon>Bryopsida</taxon>
        <taxon>Funariidae</taxon>
        <taxon>Funariales</taxon>
        <taxon>Funariaceae</taxon>
        <taxon>Physcomitrium</taxon>
    </lineage>
</organism>
<dbReference type="InParanoid" id="A0A7I4FK23"/>
<keyword evidence="4 5" id="KW-0862">Zinc</keyword>
<dbReference type="PROSITE" id="PS50103">
    <property type="entry name" value="ZF_C3H1"/>
    <property type="match status" value="2"/>
</dbReference>
<keyword evidence="8" id="KW-1185">Reference proteome</keyword>
<reference evidence="7" key="3">
    <citation type="submission" date="2020-12" db="UniProtKB">
        <authorList>
            <consortium name="EnsemblPlants"/>
        </authorList>
    </citation>
    <scope>IDENTIFICATION</scope>
</reference>
<keyword evidence="2" id="KW-0677">Repeat</keyword>
<dbReference type="Gene3D" id="4.10.1000.10">
    <property type="entry name" value="Zinc finger, CCCH-type"/>
    <property type="match status" value="2"/>
</dbReference>
<evidence type="ECO:0000256" key="3">
    <source>
        <dbReference type="ARBA" id="ARBA00022771"/>
    </source>
</evidence>
<feature type="zinc finger region" description="C3H1-type" evidence="5">
    <location>
        <begin position="191"/>
        <end position="219"/>
    </location>
</feature>
<dbReference type="InterPro" id="IPR036855">
    <property type="entry name" value="Znf_CCCH_sf"/>
</dbReference>
<dbReference type="EMBL" id="ABEU02000002">
    <property type="status" value="NOT_ANNOTATED_CDS"/>
    <property type="molecule type" value="Genomic_DNA"/>
</dbReference>
<evidence type="ECO:0000256" key="1">
    <source>
        <dbReference type="ARBA" id="ARBA00022723"/>
    </source>
</evidence>
<dbReference type="FunFam" id="4.10.1000.10:FF:000001">
    <property type="entry name" value="zinc finger CCCH domain-containing protein 15-like"/>
    <property type="match status" value="1"/>
</dbReference>
<keyword evidence="3 5" id="KW-0863">Zinc-finger</keyword>
<evidence type="ECO:0000256" key="4">
    <source>
        <dbReference type="ARBA" id="ARBA00022833"/>
    </source>
</evidence>
<feature type="domain" description="C3H1-type" evidence="6">
    <location>
        <begin position="236"/>
        <end position="264"/>
    </location>
</feature>
<accession>A0A7I4FK23</accession>
<dbReference type="Gramene" id="Pp3c2_17030V3.3">
    <property type="protein sequence ID" value="Pp3c2_17030V3.3"/>
    <property type="gene ID" value="Pp3c2_17030"/>
</dbReference>
<feature type="domain" description="C3H1-type" evidence="6">
    <location>
        <begin position="191"/>
        <end position="219"/>
    </location>
</feature>
<protein>
    <recommendedName>
        <fullName evidence="6">C3H1-type domain-containing protein</fullName>
    </recommendedName>
</protein>
<dbReference type="Pfam" id="PF00642">
    <property type="entry name" value="zf-CCCH"/>
    <property type="match status" value="2"/>
</dbReference>
<dbReference type="Proteomes" id="UP000006727">
    <property type="component" value="Chromosome 2"/>
</dbReference>
<reference evidence="7 8" key="2">
    <citation type="journal article" date="2018" name="Plant J.">
        <title>The Physcomitrella patens chromosome-scale assembly reveals moss genome structure and evolution.</title>
        <authorList>
            <person name="Lang D."/>
            <person name="Ullrich K.K."/>
            <person name="Murat F."/>
            <person name="Fuchs J."/>
            <person name="Jenkins J."/>
            <person name="Haas F.B."/>
            <person name="Piednoel M."/>
            <person name="Gundlach H."/>
            <person name="Van Bel M."/>
            <person name="Meyberg R."/>
            <person name="Vives C."/>
            <person name="Morata J."/>
            <person name="Symeonidi A."/>
            <person name="Hiss M."/>
            <person name="Muchero W."/>
            <person name="Kamisugi Y."/>
            <person name="Saleh O."/>
            <person name="Blanc G."/>
            <person name="Decker E.L."/>
            <person name="van Gessel N."/>
            <person name="Grimwood J."/>
            <person name="Hayes R.D."/>
            <person name="Graham S.W."/>
            <person name="Gunter L.E."/>
            <person name="McDaniel S.F."/>
            <person name="Hoernstein S.N.W."/>
            <person name="Larsson A."/>
            <person name="Li F.W."/>
            <person name="Perroud P.F."/>
            <person name="Phillips J."/>
            <person name="Ranjan P."/>
            <person name="Rokshar D.S."/>
            <person name="Rothfels C.J."/>
            <person name="Schneider L."/>
            <person name="Shu S."/>
            <person name="Stevenson D.W."/>
            <person name="Thummler F."/>
            <person name="Tillich M."/>
            <person name="Villarreal Aguilar J.C."/>
            <person name="Widiez T."/>
            <person name="Wong G.K."/>
            <person name="Wymore A."/>
            <person name="Zhang Y."/>
            <person name="Zimmer A.D."/>
            <person name="Quatrano R.S."/>
            <person name="Mayer K.F.X."/>
            <person name="Goodstein D."/>
            <person name="Casacuberta J.M."/>
            <person name="Vandepoele K."/>
            <person name="Reski R."/>
            <person name="Cuming A.C."/>
            <person name="Tuskan G.A."/>
            <person name="Maumus F."/>
            <person name="Salse J."/>
            <person name="Schmutz J."/>
            <person name="Rensing S.A."/>
        </authorList>
    </citation>
    <scope>NUCLEOTIDE SEQUENCE [LARGE SCALE GENOMIC DNA]</scope>
    <source>
        <strain evidence="7 8">cv. Gransden 2004</strain>
    </source>
</reference>
<dbReference type="AlphaFoldDB" id="A0A7I4FK23"/>
<dbReference type="EnsemblPlants" id="Pp3c2_17030V3.3">
    <property type="protein sequence ID" value="Pp3c2_17030V3.3"/>
    <property type="gene ID" value="Pp3c2_17030"/>
</dbReference>
<dbReference type="InterPro" id="IPR045877">
    <property type="entry name" value="ZFP36-like"/>
</dbReference>
<evidence type="ECO:0000313" key="7">
    <source>
        <dbReference type="EnsemblPlants" id="Pp3c2_17030V3.3"/>
    </source>
</evidence>
<evidence type="ECO:0000259" key="6">
    <source>
        <dbReference type="PROSITE" id="PS50103"/>
    </source>
</evidence>
<proteinExistence type="predicted"/>
<evidence type="ECO:0000256" key="2">
    <source>
        <dbReference type="ARBA" id="ARBA00022737"/>
    </source>
</evidence>
<name>A0A7I4FK23_PHYPA</name>
<dbReference type="PANTHER" id="PTHR12547">
    <property type="entry name" value="CCCH ZINC FINGER/TIS11-RELATED"/>
    <property type="match status" value="1"/>
</dbReference>
<dbReference type="SUPFAM" id="SSF90229">
    <property type="entry name" value="CCCH zinc finger"/>
    <property type="match status" value="2"/>
</dbReference>
<dbReference type="GO" id="GO:0003729">
    <property type="term" value="F:mRNA binding"/>
    <property type="evidence" value="ECO:0007669"/>
    <property type="project" value="InterPro"/>
</dbReference>
<feature type="zinc finger region" description="C3H1-type" evidence="5">
    <location>
        <begin position="236"/>
        <end position="264"/>
    </location>
</feature>
<dbReference type="GO" id="GO:0008270">
    <property type="term" value="F:zinc ion binding"/>
    <property type="evidence" value="ECO:0007669"/>
    <property type="project" value="UniProtKB-KW"/>
</dbReference>
<sequence length="301" mass="34031">MSFPYMQDGSGVSPPGEKLYSAYSQSILRKGRGMSEKNFEFIFSDTSSMGMKFSVGVPYSSTTTEEDFQELEQESSVDSSSTRCILQRKPRKGRKMLLHTPGNVCGYDPEKFGICNRSVSFLNPVQALRNLQHERMHSPGINVHFRCTHRLHAPSIIRSKPAINHAGSELPLCSPSAPSDEIEHPQIKEGLYKTELCRSWEETGHCRYAAKCQFAHGNDDLRPVPRHPKYKTEEKKDQSKLCRSYTETGLCSYGKRCRFIHTSGTNTQVFLESRNLEKKGSRRLSIFQQLSGAGEMPPRQA</sequence>
<evidence type="ECO:0000313" key="8">
    <source>
        <dbReference type="Proteomes" id="UP000006727"/>
    </source>
</evidence>
<keyword evidence="1 5" id="KW-0479">Metal-binding</keyword>
<dbReference type="SMART" id="SM00356">
    <property type="entry name" value="ZnF_C3H1"/>
    <property type="match status" value="2"/>
</dbReference>
<dbReference type="PANTHER" id="PTHR12547:SF18">
    <property type="entry name" value="PROTEIN TIS11"/>
    <property type="match status" value="1"/>
</dbReference>
<reference evidence="7 8" key="1">
    <citation type="journal article" date="2008" name="Science">
        <title>The Physcomitrella genome reveals evolutionary insights into the conquest of land by plants.</title>
        <authorList>
            <person name="Rensing S."/>
            <person name="Lang D."/>
            <person name="Zimmer A."/>
            <person name="Terry A."/>
            <person name="Salamov A."/>
            <person name="Shapiro H."/>
            <person name="Nishiyama T."/>
            <person name="Perroud P.-F."/>
            <person name="Lindquist E."/>
            <person name="Kamisugi Y."/>
            <person name="Tanahashi T."/>
            <person name="Sakakibara K."/>
            <person name="Fujita T."/>
            <person name="Oishi K."/>
            <person name="Shin-I T."/>
            <person name="Kuroki Y."/>
            <person name="Toyoda A."/>
            <person name="Suzuki Y."/>
            <person name="Hashimoto A."/>
            <person name="Yamaguchi K."/>
            <person name="Sugano A."/>
            <person name="Kohara Y."/>
            <person name="Fujiyama A."/>
            <person name="Anterola A."/>
            <person name="Aoki S."/>
            <person name="Ashton N."/>
            <person name="Barbazuk W.B."/>
            <person name="Barker E."/>
            <person name="Bennetzen J."/>
            <person name="Bezanilla M."/>
            <person name="Blankenship R."/>
            <person name="Cho S.H."/>
            <person name="Dutcher S."/>
            <person name="Estelle M."/>
            <person name="Fawcett J.A."/>
            <person name="Gundlach H."/>
            <person name="Hanada K."/>
            <person name="Heyl A."/>
            <person name="Hicks K.A."/>
            <person name="Hugh J."/>
            <person name="Lohr M."/>
            <person name="Mayer K."/>
            <person name="Melkozernov A."/>
            <person name="Murata T."/>
            <person name="Nelson D."/>
            <person name="Pils B."/>
            <person name="Prigge M."/>
            <person name="Reiss B."/>
            <person name="Renner T."/>
            <person name="Rombauts S."/>
            <person name="Rushton P."/>
            <person name="Sanderfoot A."/>
            <person name="Schween G."/>
            <person name="Shiu S.-H."/>
            <person name="Stueber K."/>
            <person name="Theodoulou F.L."/>
            <person name="Tu H."/>
            <person name="Van de Peer Y."/>
            <person name="Verrier P.J."/>
            <person name="Waters E."/>
            <person name="Wood A."/>
            <person name="Yang L."/>
            <person name="Cove D."/>
            <person name="Cuming A."/>
            <person name="Hasebe M."/>
            <person name="Lucas S."/>
            <person name="Mishler D.B."/>
            <person name="Reski R."/>
            <person name="Grigoriev I."/>
            <person name="Quatrano R.S."/>
            <person name="Boore J.L."/>
        </authorList>
    </citation>
    <scope>NUCLEOTIDE SEQUENCE [LARGE SCALE GENOMIC DNA]</scope>
    <source>
        <strain evidence="7 8">cv. Gransden 2004</strain>
    </source>
</reference>
<evidence type="ECO:0000256" key="5">
    <source>
        <dbReference type="PROSITE-ProRule" id="PRU00723"/>
    </source>
</evidence>